<evidence type="ECO:0000256" key="1">
    <source>
        <dbReference type="ARBA" id="ARBA00004196"/>
    </source>
</evidence>
<dbReference type="Gene3D" id="2.60.40.4270">
    <property type="entry name" value="Listeria-Bacteroides repeat domain"/>
    <property type="match status" value="1"/>
</dbReference>
<gene>
    <name evidence="2" type="ORF">EVA_10892</name>
</gene>
<name>J9G184_9ZZZZ</name>
<protein>
    <submittedName>
        <fullName evidence="2">Uncharacterized protein</fullName>
    </submittedName>
</protein>
<dbReference type="InterPro" id="IPR042229">
    <property type="entry name" value="Listeria/Bacterioides_rpt_sf"/>
</dbReference>
<dbReference type="AlphaFoldDB" id="J9G184"/>
<dbReference type="GO" id="GO:0030313">
    <property type="term" value="C:cell envelope"/>
    <property type="evidence" value="ECO:0007669"/>
    <property type="project" value="UniProtKB-SubCell"/>
</dbReference>
<reference evidence="2" key="1">
    <citation type="journal article" date="2012" name="PLoS ONE">
        <title>Gene sets for utilization of primary and secondary nutrition supplies in the distal gut of endangered iberian lynx.</title>
        <authorList>
            <person name="Alcaide M."/>
            <person name="Messina E."/>
            <person name="Richter M."/>
            <person name="Bargiela R."/>
            <person name="Peplies J."/>
            <person name="Huws S.A."/>
            <person name="Newbold C.J."/>
            <person name="Golyshin P.N."/>
            <person name="Simon M.A."/>
            <person name="Lopez G."/>
            <person name="Yakimov M.M."/>
            <person name="Ferrer M."/>
        </authorList>
    </citation>
    <scope>NUCLEOTIDE SEQUENCE</scope>
</reference>
<organism evidence="2">
    <name type="scientific">gut metagenome</name>
    <dbReference type="NCBI Taxonomy" id="749906"/>
    <lineage>
        <taxon>unclassified sequences</taxon>
        <taxon>metagenomes</taxon>
        <taxon>organismal metagenomes</taxon>
    </lineage>
</organism>
<dbReference type="EMBL" id="AMCI01003135">
    <property type="protein sequence ID" value="EJX01002.1"/>
    <property type="molecule type" value="Genomic_DNA"/>
</dbReference>
<comment type="caution">
    <text evidence="2">The sequence shown here is derived from an EMBL/GenBank/DDBJ whole genome shotgun (WGS) entry which is preliminary data.</text>
</comment>
<dbReference type="Pfam" id="PF09479">
    <property type="entry name" value="Flg_new"/>
    <property type="match status" value="1"/>
</dbReference>
<comment type="subcellular location">
    <subcellularLocation>
        <location evidence="1">Cell envelope</location>
    </subcellularLocation>
</comment>
<sequence>MRYIYGNDTGKHWQAYCEWDVTGETNDTVTITANCYFRSLSWGFSIGYVNGGITIDGNQNYTTNNSVEIGNGKTENVWLVRHTVTLVKGNSPRDIKVSCAVRNNSGYMGGYSTGEVNYTVPAKTITKFTVSYDANGGTDAPAAQTKTKGQALTLSSQKPTRSGYIFMGWSNNRNGTVAYPAGGKYTNDANATLYAVWEYDSASQPTILTASVYRVASKSSTTQAADGNYVYFSISWTSGANITTCKMNYTSDGMFTNQATLNGATSGASGTTYGWCDCPSSLTWHLTFTLANSYGQSIEADYTIAAYGTAIIDVTNQGQGVGILTAAPNQGVAIGGTG</sequence>
<evidence type="ECO:0000313" key="2">
    <source>
        <dbReference type="EMBL" id="EJX01002.1"/>
    </source>
</evidence>
<accession>J9G184</accession>
<proteinExistence type="predicted"/>
<dbReference type="InterPro" id="IPR013378">
    <property type="entry name" value="InlB-like_B-rpt"/>
</dbReference>
<feature type="non-terminal residue" evidence="2">
    <location>
        <position position="338"/>
    </location>
</feature>